<feature type="compositionally biased region" description="Low complexity" evidence="1">
    <location>
        <begin position="91"/>
        <end position="104"/>
    </location>
</feature>
<evidence type="ECO:0000313" key="2">
    <source>
        <dbReference type="EMBL" id="CAB1450734.1"/>
    </source>
</evidence>
<keyword evidence="3" id="KW-1185">Reference proteome</keyword>
<name>A0A9N7Z6P2_PLEPL</name>
<dbReference type="EMBL" id="CADEAL010004064">
    <property type="protein sequence ID" value="CAB1450734.1"/>
    <property type="molecule type" value="Genomic_DNA"/>
</dbReference>
<evidence type="ECO:0000313" key="3">
    <source>
        <dbReference type="Proteomes" id="UP001153269"/>
    </source>
</evidence>
<feature type="region of interest" description="Disordered" evidence="1">
    <location>
        <begin position="37"/>
        <end position="136"/>
    </location>
</feature>
<reference evidence="2" key="1">
    <citation type="submission" date="2020-03" db="EMBL/GenBank/DDBJ databases">
        <authorList>
            <person name="Weist P."/>
        </authorList>
    </citation>
    <scope>NUCLEOTIDE SEQUENCE</scope>
</reference>
<gene>
    <name evidence="2" type="ORF">PLEPLA_LOCUS38426</name>
</gene>
<dbReference type="AlphaFoldDB" id="A0A9N7Z6P2"/>
<dbReference type="Proteomes" id="UP001153269">
    <property type="component" value="Unassembled WGS sequence"/>
</dbReference>
<sequence length="169" mass="17606">MAAAGTDPEALILTLSIKQGANLCDSVATECLPAAERSTLRQPSPPPAPLRAASLRVPTDWLPSSSAPPPPSPPFGPPGQEQLFQNWPTLFSFSPAPPTASEAEPVCRSEGTGNIGENQAARRVRGGGGVVPLPPSPPVEARRLGLAWGSCIREVSFWTSNLKVAPANI</sequence>
<proteinExistence type="predicted"/>
<accession>A0A9N7Z6P2</accession>
<comment type="caution">
    <text evidence="2">The sequence shown here is derived from an EMBL/GenBank/DDBJ whole genome shotgun (WGS) entry which is preliminary data.</text>
</comment>
<protein>
    <submittedName>
        <fullName evidence="2">Uncharacterized protein</fullName>
    </submittedName>
</protein>
<organism evidence="2 3">
    <name type="scientific">Pleuronectes platessa</name>
    <name type="common">European plaice</name>
    <dbReference type="NCBI Taxonomy" id="8262"/>
    <lineage>
        <taxon>Eukaryota</taxon>
        <taxon>Metazoa</taxon>
        <taxon>Chordata</taxon>
        <taxon>Craniata</taxon>
        <taxon>Vertebrata</taxon>
        <taxon>Euteleostomi</taxon>
        <taxon>Actinopterygii</taxon>
        <taxon>Neopterygii</taxon>
        <taxon>Teleostei</taxon>
        <taxon>Neoteleostei</taxon>
        <taxon>Acanthomorphata</taxon>
        <taxon>Carangaria</taxon>
        <taxon>Pleuronectiformes</taxon>
        <taxon>Pleuronectoidei</taxon>
        <taxon>Pleuronectidae</taxon>
        <taxon>Pleuronectes</taxon>
    </lineage>
</organism>
<evidence type="ECO:0000256" key="1">
    <source>
        <dbReference type="SAM" id="MobiDB-lite"/>
    </source>
</evidence>
<feature type="compositionally biased region" description="Pro residues" evidence="1">
    <location>
        <begin position="66"/>
        <end position="77"/>
    </location>
</feature>